<sequence length="38" mass="4477">MRRKPFLLLTALFIYTTNSNVVFADLNEVSSSFEEFLY</sequence>
<feature type="signal peptide" evidence="1">
    <location>
        <begin position="1"/>
        <end position="24"/>
    </location>
</feature>
<keyword evidence="1" id="KW-0732">Signal</keyword>
<proteinExistence type="predicted"/>
<dbReference type="EMBL" id="JAUSUB010000046">
    <property type="protein sequence ID" value="MDQ0273680.1"/>
    <property type="molecule type" value="Genomic_DNA"/>
</dbReference>
<name>A0ABU0AUJ6_9BACI</name>
<dbReference type="Proteomes" id="UP001238088">
    <property type="component" value="Unassembled WGS sequence"/>
</dbReference>
<keyword evidence="3" id="KW-1185">Reference proteome</keyword>
<reference evidence="2 3" key="1">
    <citation type="submission" date="2023-07" db="EMBL/GenBank/DDBJ databases">
        <title>Genomic Encyclopedia of Type Strains, Phase IV (KMG-IV): sequencing the most valuable type-strain genomes for metagenomic binning, comparative biology and taxonomic classification.</title>
        <authorList>
            <person name="Goeker M."/>
        </authorList>
    </citation>
    <scope>NUCLEOTIDE SEQUENCE [LARGE SCALE GENOMIC DNA]</scope>
    <source>
        <strain evidence="2 3">DSM 23494</strain>
    </source>
</reference>
<feature type="chain" id="PRO_5046195049" evidence="1">
    <location>
        <begin position="25"/>
        <end position="38"/>
    </location>
</feature>
<protein>
    <submittedName>
        <fullName evidence="2">Uncharacterized protein</fullName>
    </submittedName>
</protein>
<accession>A0ABU0AUJ6</accession>
<organism evidence="2 3">
    <name type="scientific">Cytobacillus purgationiresistens</name>
    <dbReference type="NCBI Taxonomy" id="863449"/>
    <lineage>
        <taxon>Bacteria</taxon>
        <taxon>Bacillati</taxon>
        <taxon>Bacillota</taxon>
        <taxon>Bacilli</taxon>
        <taxon>Bacillales</taxon>
        <taxon>Bacillaceae</taxon>
        <taxon>Cytobacillus</taxon>
    </lineage>
</organism>
<comment type="caution">
    <text evidence="2">The sequence shown here is derived from an EMBL/GenBank/DDBJ whole genome shotgun (WGS) entry which is preliminary data.</text>
</comment>
<evidence type="ECO:0000313" key="3">
    <source>
        <dbReference type="Proteomes" id="UP001238088"/>
    </source>
</evidence>
<evidence type="ECO:0000313" key="2">
    <source>
        <dbReference type="EMBL" id="MDQ0273680.1"/>
    </source>
</evidence>
<evidence type="ECO:0000256" key="1">
    <source>
        <dbReference type="SAM" id="SignalP"/>
    </source>
</evidence>
<gene>
    <name evidence="2" type="ORF">J2S17_005612</name>
</gene>